<feature type="domain" description="Cyclin N-terminal" evidence="5">
    <location>
        <begin position="109"/>
        <end position="172"/>
    </location>
</feature>
<organism evidence="6 7">
    <name type="scientific">Prorocentrum cordatum</name>
    <dbReference type="NCBI Taxonomy" id="2364126"/>
    <lineage>
        <taxon>Eukaryota</taxon>
        <taxon>Sar</taxon>
        <taxon>Alveolata</taxon>
        <taxon>Dinophyceae</taxon>
        <taxon>Prorocentrales</taxon>
        <taxon>Prorocentraceae</taxon>
        <taxon>Prorocentrum</taxon>
    </lineage>
</organism>
<accession>A0ABN9PNV7</accession>
<keyword evidence="2" id="KW-0195">Cyclin</keyword>
<protein>
    <recommendedName>
        <fullName evidence="5">Cyclin N-terminal domain-containing protein</fullName>
    </recommendedName>
</protein>
<dbReference type="Gene3D" id="1.10.472.10">
    <property type="entry name" value="Cyclin-like"/>
    <property type="match status" value="2"/>
</dbReference>
<dbReference type="SUPFAM" id="SSF47954">
    <property type="entry name" value="Cyclin-like"/>
    <property type="match status" value="1"/>
</dbReference>
<feature type="non-terminal residue" evidence="6">
    <location>
        <position position="173"/>
    </location>
</feature>
<feature type="compositionally biased region" description="Low complexity" evidence="4">
    <location>
        <begin position="62"/>
        <end position="84"/>
    </location>
</feature>
<dbReference type="EMBL" id="CAUYUJ010001211">
    <property type="protein sequence ID" value="CAK0794778.1"/>
    <property type="molecule type" value="Genomic_DNA"/>
</dbReference>
<gene>
    <name evidence="6" type="ORF">PCOR1329_LOCUS4658</name>
</gene>
<reference evidence="6" key="1">
    <citation type="submission" date="2023-10" db="EMBL/GenBank/DDBJ databases">
        <authorList>
            <person name="Chen Y."/>
            <person name="Shah S."/>
            <person name="Dougan E. K."/>
            <person name="Thang M."/>
            <person name="Chan C."/>
        </authorList>
    </citation>
    <scope>NUCLEOTIDE SEQUENCE [LARGE SCALE GENOMIC DNA]</scope>
</reference>
<proteinExistence type="predicted"/>
<evidence type="ECO:0000259" key="5">
    <source>
        <dbReference type="Pfam" id="PF00134"/>
    </source>
</evidence>
<evidence type="ECO:0000256" key="2">
    <source>
        <dbReference type="ARBA" id="ARBA00023127"/>
    </source>
</evidence>
<comment type="caution">
    <text evidence="6">The sequence shown here is derived from an EMBL/GenBank/DDBJ whole genome shotgun (WGS) entry which is preliminary data.</text>
</comment>
<evidence type="ECO:0000313" key="6">
    <source>
        <dbReference type="EMBL" id="CAK0794778.1"/>
    </source>
</evidence>
<evidence type="ECO:0000256" key="4">
    <source>
        <dbReference type="SAM" id="MobiDB-lite"/>
    </source>
</evidence>
<evidence type="ECO:0000256" key="1">
    <source>
        <dbReference type="ARBA" id="ARBA00022618"/>
    </source>
</evidence>
<dbReference type="Pfam" id="PF00134">
    <property type="entry name" value="Cyclin_N"/>
    <property type="match status" value="1"/>
</dbReference>
<feature type="region of interest" description="Disordered" evidence="4">
    <location>
        <begin position="60"/>
        <end position="96"/>
    </location>
</feature>
<feature type="region of interest" description="Disordered" evidence="4">
    <location>
        <begin position="14"/>
        <end position="33"/>
    </location>
</feature>
<keyword evidence="3" id="KW-0131">Cell cycle</keyword>
<dbReference type="InterPro" id="IPR006671">
    <property type="entry name" value="Cyclin_N"/>
</dbReference>
<evidence type="ECO:0000313" key="7">
    <source>
        <dbReference type="Proteomes" id="UP001189429"/>
    </source>
</evidence>
<dbReference type="PANTHER" id="PTHR10177">
    <property type="entry name" value="CYCLINS"/>
    <property type="match status" value="1"/>
</dbReference>
<keyword evidence="1" id="KW-0132">Cell division</keyword>
<name>A0ABN9PNV7_9DINO</name>
<dbReference type="InterPro" id="IPR036915">
    <property type="entry name" value="Cyclin-like_sf"/>
</dbReference>
<sequence>MRVAADNRVLKVTGGRRASGPRALRDITNTGDNGKDPLLGAGAAFSGKAFATGPYECMKPRASQASSGASQGTTCSTRTSTPPTFDQVKQDDDENCPRNPQNVAEYAHDIYGMLERYEGHRLPGCNYMDRQPDLNAKMRAILVDWLVEVGMKHKLKRETLFLTVNLIDRFLDQ</sequence>
<keyword evidence="7" id="KW-1185">Reference proteome</keyword>
<dbReference type="InterPro" id="IPR039361">
    <property type="entry name" value="Cyclin"/>
</dbReference>
<dbReference type="Proteomes" id="UP001189429">
    <property type="component" value="Unassembled WGS sequence"/>
</dbReference>
<dbReference type="InterPro" id="IPR048258">
    <property type="entry name" value="Cyclins_cyclin-box"/>
</dbReference>
<evidence type="ECO:0000256" key="3">
    <source>
        <dbReference type="ARBA" id="ARBA00023306"/>
    </source>
</evidence>
<dbReference type="PROSITE" id="PS00292">
    <property type="entry name" value="CYCLINS"/>
    <property type="match status" value="1"/>
</dbReference>